<organism evidence="1 2">
    <name type="scientific">Portunus trituberculatus</name>
    <name type="common">Swimming crab</name>
    <name type="synonym">Neptunus trituberculatus</name>
    <dbReference type="NCBI Taxonomy" id="210409"/>
    <lineage>
        <taxon>Eukaryota</taxon>
        <taxon>Metazoa</taxon>
        <taxon>Ecdysozoa</taxon>
        <taxon>Arthropoda</taxon>
        <taxon>Crustacea</taxon>
        <taxon>Multicrustacea</taxon>
        <taxon>Malacostraca</taxon>
        <taxon>Eumalacostraca</taxon>
        <taxon>Eucarida</taxon>
        <taxon>Decapoda</taxon>
        <taxon>Pleocyemata</taxon>
        <taxon>Brachyura</taxon>
        <taxon>Eubrachyura</taxon>
        <taxon>Portunoidea</taxon>
        <taxon>Portunidae</taxon>
        <taxon>Portuninae</taxon>
        <taxon>Portunus</taxon>
    </lineage>
</organism>
<sequence>MGKDNMQAKRVTTREEEAAQWPRVSRFMCGSSRLCFIFWYSIVHGCHFAARGCTDVQESWIQLQER</sequence>
<dbReference type="AlphaFoldDB" id="A0A5B7JZA3"/>
<accession>A0A5B7JZA3</accession>
<comment type="caution">
    <text evidence="1">The sequence shown here is derived from an EMBL/GenBank/DDBJ whole genome shotgun (WGS) entry which is preliminary data.</text>
</comment>
<dbReference type="EMBL" id="VSRR010120635">
    <property type="protein sequence ID" value="MPC99945.1"/>
    <property type="molecule type" value="Genomic_DNA"/>
</dbReference>
<proteinExistence type="predicted"/>
<name>A0A5B7JZA3_PORTR</name>
<dbReference type="Proteomes" id="UP000324222">
    <property type="component" value="Unassembled WGS sequence"/>
</dbReference>
<reference evidence="1 2" key="1">
    <citation type="submission" date="2019-05" db="EMBL/GenBank/DDBJ databases">
        <title>Another draft genome of Portunus trituberculatus and its Hox gene families provides insights of decapod evolution.</title>
        <authorList>
            <person name="Jeong J.-H."/>
            <person name="Song I."/>
            <person name="Kim S."/>
            <person name="Choi T."/>
            <person name="Kim D."/>
            <person name="Ryu S."/>
            <person name="Kim W."/>
        </authorList>
    </citation>
    <scope>NUCLEOTIDE SEQUENCE [LARGE SCALE GENOMIC DNA]</scope>
    <source>
        <tissue evidence="1">Muscle</tissue>
    </source>
</reference>
<keyword evidence="2" id="KW-1185">Reference proteome</keyword>
<protein>
    <submittedName>
        <fullName evidence="1">Uncharacterized protein</fullName>
    </submittedName>
</protein>
<evidence type="ECO:0000313" key="1">
    <source>
        <dbReference type="EMBL" id="MPC99945.1"/>
    </source>
</evidence>
<gene>
    <name evidence="1" type="ORF">E2C01_095392</name>
</gene>
<evidence type="ECO:0000313" key="2">
    <source>
        <dbReference type="Proteomes" id="UP000324222"/>
    </source>
</evidence>